<dbReference type="SUPFAM" id="SSF53098">
    <property type="entry name" value="Ribonuclease H-like"/>
    <property type="match status" value="1"/>
</dbReference>
<evidence type="ECO:0000256" key="1">
    <source>
        <dbReference type="SAM" id="MobiDB-lite"/>
    </source>
</evidence>
<dbReference type="Proteomes" id="UP000499080">
    <property type="component" value="Unassembled WGS sequence"/>
</dbReference>
<dbReference type="OrthoDB" id="413122at2759"/>
<dbReference type="AlphaFoldDB" id="A0A4Y2JJH4"/>
<comment type="caution">
    <text evidence="2">The sequence shown here is derived from an EMBL/GenBank/DDBJ whole genome shotgun (WGS) entry which is preliminary data.</text>
</comment>
<accession>A0A4Y2JJH4</accession>
<feature type="non-terminal residue" evidence="2">
    <location>
        <position position="273"/>
    </location>
</feature>
<dbReference type="Gene3D" id="3.10.10.10">
    <property type="entry name" value="HIV Type 1 Reverse Transcriptase, subunit A, domain 1"/>
    <property type="match status" value="1"/>
</dbReference>
<dbReference type="EMBL" id="BGPR01003624">
    <property type="protein sequence ID" value="GBM90491.1"/>
    <property type="molecule type" value="Genomic_DNA"/>
</dbReference>
<evidence type="ECO:0000313" key="2">
    <source>
        <dbReference type="EMBL" id="GBM90491.1"/>
    </source>
</evidence>
<keyword evidence="3" id="KW-1185">Reference proteome</keyword>
<dbReference type="InterPro" id="IPR036397">
    <property type="entry name" value="RNaseH_sf"/>
</dbReference>
<evidence type="ECO:0000313" key="3">
    <source>
        <dbReference type="Proteomes" id="UP000499080"/>
    </source>
</evidence>
<proteinExistence type="predicted"/>
<feature type="region of interest" description="Disordered" evidence="1">
    <location>
        <begin position="83"/>
        <end position="105"/>
    </location>
</feature>
<organism evidence="2 3">
    <name type="scientific">Araneus ventricosus</name>
    <name type="common">Orbweaver spider</name>
    <name type="synonym">Epeira ventricosa</name>
    <dbReference type="NCBI Taxonomy" id="182803"/>
    <lineage>
        <taxon>Eukaryota</taxon>
        <taxon>Metazoa</taxon>
        <taxon>Ecdysozoa</taxon>
        <taxon>Arthropoda</taxon>
        <taxon>Chelicerata</taxon>
        <taxon>Arachnida</taxon>
        <taxon>Araneae</taxon>
        <taxon>Araneomorphae</taxon>
        <taxon>Entelegynae</taxon>
        <taxon>Araneoidea</taxon>
        <taxon>Araneidae</taxon>
        <taxon>Araneus</taxon>
    </lineage>
</organism>
<dbReference type="Gene3D" id="3.30.420.10">
    <property type="entry name" value="Ribonuclease H-like superfamily/Ribonuclease H"/>
    <property type="match status" value="1"/>
</dbReference>
<dbReference type="GO" id="GO:0003676">
    <property type="term" value="F:nucleic acid binding"/>
    <property type="evidence" value="ECO:0007669"/>
    <property type="project" value="InterPro"/>
</dbReference>
<sequence>MPRLRSPIRTYTRTEGRLQRYNVGAPFERMALDILVPFTVTTKGDQYVLALMDYFTKWPEAIPIPDQEDSTVAEELDKEEHLLPPPYQTDCSYNGPSKDDRESTNPNSYEMCLDMCRSEYAKAYTGCDWGITMIPSVRDLCYVRDYKRPNISLEQDGELQDKRLICFQNCKQGCLKLQYKYRIKETQDSWDKSDIGKDRAALQRIVLNSDLQVSLRPYRTSPIEEQEIYLQVEELLQAGLMKLSNSTYSSPIYHFLLREKSRSHSAKACSSLR</sequence>
<dbReference type="InterPro" id="IPR012337">
    <property type="entry name" value="RNaseH-like_sf"/>
</dbReference>
<reference evidence="2 3" key="1">
    <citation type="journal article" date="2019" name="Sci. Rep.">
        <title>Orb-weaving spider Araneus ventricosus genome elucidates the spidroin gene catalogue.</title>
        <authorList>
            <person name="Kono N."/>
            <person name="Nakamura H."/>
            <person name="Ohtoshi R."/>
            <person name="Moran D.A.P."/>
            <person name="Shinohara A."/>
            <person name="Yoshida Y."/>
            <person name="Fujiwara M."/>
            <person name="Mori M."/>
            <person name="Tomita M."/>
            <person name="Arakawa K."/>
        </authorList>
    </citation>
    <scope>NUCLEOTIDE SEQUENCE [LARGE SCALE GENOMIC DNA]</scope>
</reference>
<protein>
    <submittedName>
        <fullName evidence="2">Uncharacterized protein</fullName>
    </submittedName>
</protein>
<name>A0A4Y2JJH4_ARAVE</name>
<gene>
    <name evidence="2" type="ORF">AVEN_157636_1</name>
</gene>